<proteinExistence type="predicted"/>
<dbReference type="RefSeq" id="XP_014243230.1">
    <property type="nucleotide sequence ID" value="XM_014387744.2"/>
</dbReference>
<dbReference type="GO" id="GO:0016266">
    <property type="term" value="P:protein O-linked glycosylation via N-acetyl-galactosamine"/>
    <property type="evidence" value="ECO:0007669"/>
    <property type="project" value="TreeGrafter"/>
</dbReference>
<dbReference type="EnsemblMetazoa" id="XM_014387744.2">
    <property type="protein sequence ID" value="XP_014243230.1"/>
    <property type="gene ID" value="LOC106663143"/>
</dbReference>
<dbReference type="SUPFAM" id="SSF53448">
    <property type="entry name" value="Nucleotide-diphospho-sugar transferases"/>
    <property type="match status" value="1"/>
</dbReference>
<sequence>MRNIHKTLVVLLVFTTVVILLSFDRGETPHPERQRASTRDYNVWCIFTRVKQGHPTIKSKFERMLDSLLRTTGAVLSLNLVVDASSRYIAKDIVDAAKNNTGKYLKVVYHEVHVLTNKMESIIKVMQKHFSSQPGAYYSASLFFLSIGLHKFIFQSQVVMLDVDTFIKTDITELFDEFDKFSNESVIGAAPELTPVYHHILYLYRSRNNTTRFGAAHSKGGLPGINSGVLLLDLEKMRRSTLYQHVLEEHEVNRLASKYIFKGHLGDQDFYSLLTFEHPSLIHRLDCGWNRQLCEWWKDHGYQETFDTFARCDSTVKIYHGNCNSKIPQV</sequence>
<dbReference type="InterPro" id="IPR042465">
    <property type="entry name" value="XXLT1"/>
</dbReference>
<dbReference type="AlphaFoldDB" id="A0A8I6RC25"/>
<accession>A0A8I6RC25</accession>
<dbReference type="OrthoDB" id="411524at2759"/>
<organism evidence="2 3">
    <name type="scientific">Cimex lectularius</name>
    <name type="common">Bed bug</name>
    <name type="synonym">Acanthia lectularia</name>
    <dbReference type="NCBI Taxonomy" id="79782"/>
    <lineage>
        <taxon>Eukaryota</taxon>
        <taxon>Metazoa</taxon>
        <taxon>Ecdysozoa</taxon>
        <taxon>Arthropoda</taxon>
        <taxon>Hexapoda</taxon>
        <taxon>Insecta</taxon>
        <taxon>Pterygota</taxon>
        <taxon>Neoptera</taxon>
        <taxon>Paraneoptera</taxon>
        <taxon>Hemiptera</taxon>
        <taxon>Heteroptera</taxon>
        <taxon>Panheteroptera</taxon>
        <taxon>Cimicomorpha</taxon>
        <taxon>Cimicidae</taxon>
        <taxon>Cimex</taxon>
    </lineage>
</organism>
<dbReference type="PANTHER" id="PTHR46612:SF1">
    <property type="entry name" value="XYLOSIDE XYLOSYLTRANSFERASE 1"/>
    <property type="match status" value="1"/>
</dbReference>
<dbReference type="Proteomes" id="UP000494040">
    <property type="component" value="Unassembled WGS sequence"/>
</dbReference>
<dbReference type="Pfam" id="PF01501">
    <property type="entry name" value="Glyco_transf_8"/>
    <property type="match status" value="1"/>
</dbReference>
<feature type="signal peptide" evidence="1">
    <location>
        <begin position="1"/>
        <end position="20"/>
    </location>
</feature>
<dbReference type="GeneID" id="106663143"/>
<evidence type="ECO:0000313" key="3">
    <source>
        <dbReference type="Proteomes" id="UP000494040"/>
    </source>
</evidence>
<dbReference type="GO" id="GO:0140560">
    <property type="term" value="F:xylosyl alpha-1,3-xylosyltransferase activity"/>
    <property type="evidence" value="ECO:0007669"/>
    <property type="project" value="TreeGrafter"/>
</dbReference>
<dbReference type="Gene3D" id="3.90.550.10">
    <property type="entry name" value="Spore Coat Polysaccharide Biosynthesis Protein SpsA, Chain A"/>
    <property type="match status" value="1"/>
</dbReference>
<dbReference type="OMA" id="NVWCIFT"/>
<evidence type="ECO:0000256" key="1">
    <source>
        <dbReference type="SAM" id="SignalP"/>
    </source>
</evidence>
<dbReference type="InterPro" id="IPR029044">
    <property type="entry name" value="Nucleotide-diphossugar_trans"/>
</dbReference>
<name>A0A8I6RC25_CIMLE</name>
<dbReference type="GO" id="GO:0005789">
    <property type="term" value="C:endoplasmic reticulum membrane"/>
    <property type="evidence" value="ECO:0007669"/>
    <property type="project" value="TreeGrafter"/>
</dbReference>
<dbReference type="PANTHER" id="PTHR46612">
    <property type="entry name" value="XYLOSIDE XYLOSYLTRANSFERASE 1"/>
    <property type="match status" value="1"/>
</dbReference>
<keyword evidence="3" id="KW-1185">Reference proteome</keyword>
<evidence type="ECO:0008006" key="4">
    <source>
        <dbReference type="Google" id="ProtNLM"/>
    </source>
</evidence>
<dbReference type="InterPro" id="IPR002495">
    <property type="entry name" value="Glyco_trans_8"/>
</dbReference>
<dbReference type="KEGG" id="clec:106663143"/>
<keyword evidence="1" id="KW-0732">Signal</keyword>
<feature type="chain" id="PRO_5035221572" description="Xyloside xylosyltransferase 1" evidence="1">
    <location>
        <begin position="21"/>
        <end position="330"/>
    </location>
</feature>
<reference evidence="2" key="1">
    <citation type="submission" date="2022-01" db="UniProtKB">
        <authorList>
            <consortium name="EnsemblMetazoa"/>
        </authorList>
    </citation>
    <scope>IDENTIFICATION</scope>
</reference>
<protein>
    <recommendedName>
        <fullName evidence="4">Xyloside xylosyltransferase 1</fullName>
    </recommendedName>
</protein>
<evidence type="ECO:0000313" key="2">
    <source>
        <dbReference type="EnsemblMetazoa" id="XP_014243230.1"/>
    </source>
</evidence>